<organism evidence="1 2">
    <name type="scientific">Paraburkholderia tropica</name>
    <dbReference type="NCBI Taxonomy" id="92647"/>
    <lineage>
        <taxon>Bacteria</taxon>
        <taxon>Pseudomonadati</taxon>
        <taxon>Pseudomonadota</taxon>
        <taxon>Betaproteobacteria</taxon>
        <taxon>Burkholderiales</taxon>
        <taxon>Burkholderiaceae</taxon>
        <taxon>Paraburkholderia</taxon>
    </lineage>
</organism>
<dbReference type="Proteomes" id="UP000183529">
    <property type="component" value="Unassembled WGS sequence"/>
</dbReference>
<evidence type="ECO:0000313" key="1">
    <source>
        <dbReference type="EMBL" id="SEK15527.1"/>
    </source>
</evidence>
<comment type="caution">
    <text evidence="1">The sequence shown here is derived from an EMBL/GenBank/DDBJ whole genome shotgun (WGS) entry which is preliminary data.</text>
</comment>
<evidence type="ECO:0000313" key="2">
    <source>
        <dbReference type="Proteomes" id="UP000183529"/>
    </source>
</evidence>
<dbReference type="Pfam" id="PF25860">
    <property type="entry name" value="CPPA"/>
    <property type="match status" value="1"/>
</dbReference>
<dbReference type="RefSeq" id="WP_074987807.1">
    <property type="nucleotide sequence ID" value="NZ_CADFGN010000027.1"/>
</dbReference>
<dbReference type="InterPro" id="IPR058891">
    <property type="entry name" value="CPPA"/>
</dbReference>
<proteinExistence type="predicted"/>
<name>A0AAQ1GPI5_9BURK</name>
<accession>A0AAQ1GPI5</accession>
<protein>
    <submittedName>
        <fullName evidence="1">Uncharacterized protein</fullName>
    </submittedName>
</protein>
<reference evidence="1 2" key="1">
    <citation type="submission" date="2016-10" db="EMBL/GenBank/DDBJ databases">
        <authorList>
            <person name="Varghese N."/>
            <person name="Submissions S."/>
        </authorList>
    </citation>
    <scope>NUCLEOTIDE SEQUENCE [LARGE SCALE GENOMIC DNA]</scope>
    <source>
        <strain evidence="1 2">LMG 22274</strain>
    </source>
</reference>
<sequence>MEHLIRILNDDDRQTLAWLRTHVGDNRLADAAKKLIAQRGKQTGFPAKLYLSAVCRYLGVWPPAQSRAVQGDASHAVADQHLAQMRLLLAQHSKVVRRTTR</sequence>
<gene>
    <name evidence="1" type="ORF">SAMN05216550_14119</name>
</gene>
<dbReference type="EMBL" id="FNZM01000041">
    <property type="protein sequence ID" value="SEK15527.1"/>
    <property type="molecule type" value="Genomic_DNA"/>
</dbReference>
<dbReference type="AlphaFoldDB" id="A0AAQ1GPI5"/>